<name>A0ACB1AZC2_MELEN</name>
<reference evidence="1" key="1">
    <citation type="submission" date="2023-11" db="EMBL/GenBank/DDBJ databases">
        <authorList>
            <person name="Poullet M."/>
        </authorList>
    </citation>
    <scope>NUCLEOTIDE SEQUENCE</scope>
    <source>
        <strain evidence="1">E1834</strain>
    </source>
</reference>
<protein>
    <submittedName>
        <fullName evidence="1">Uncharacterized protein</fullName>
    </submittedName>
</protein>
<evidence type="ECO:0000313" key="2">
    <source>
        <dbReference type="Proteomes" id="UP001497535"/>
    </source>
</evidence>
<keyword evidence="2" id="KW-1185">Reference proteome</keyword>
<sequence>MPSDSRRSERSSRDDQRRRGTPQERPGKRSAADERNSSHSTRHDYDTPPSTRRSGGELGGRPGFPPPPKFSGAPIPESELLEDQPKKKFTGRCRLFVGNLSTEFKEQDLKELFLPYGEISECYISGKGFAFLRLDTRAHAEAAKEALDTKMVKGRQIRVRFAVHGAAIKVKELSPAVSNELLYLTFSAFGDVERAVHIVDEKGRPTGEGIIEFERKLSAQDAVTQIRERVFLVSANSRPLQAEFLEPKDEDDGLSEKMISKTHQLVKEREVGPRFATMNSFEYMYGRRWKELYEYENKRRLELEAELREQRRNLDADMELAYEDYKADMLREELQRRQEELERLEAARRQREERRQHFIGGPGGGDDGWRPPPHDGPLGRQPPPPIPFGGGPPNRPPPGMNGHGQQSLGPEVRKLLQNLDPVMMNNSLNRGQGQRGGPPMPPGAGLPFPPPPINVLDRKGGGAPSGGPLDRKQQSPANMNLLDRNPPAGPNPLANFMMGGMPRMSPPGGQHGGMRIPPPPSSLLGPAPMDFVVGEKRARR</sequence>
<dbReference type="Proteomes" id="UP001497535">
    <property type="component" value="Unassembled WGS sequence"/>
</dbReference>
<organism evidence="1 2">
    <name type="scientific">Meloidogyne enterolobii</name>
    <name type="common">Root-knot nematode worm</name>
    <name type="synonym">Meloidogyne mayaguensis</name>
    <dbReference type="NCBI Taxonomy" id="390850"/>
    <lineage>
        <taxon>Eukaryota</taxon>
        <taxon>Metazoa</taxon>
        <taxon>Ecdysozoa</taxon>
        <taxon>Nematoda</taxon>
        <taxon>Chromadorea</taxon>
        <taxon>Rhabditida</taxon>
        <taxon>Tylenchina</taxon>
        <taxon>Tylenchomorpha</taxon>
        <taxon>Tylenchoidea</taxon>
        <taxon>Meloidogynidae</taxon>
        <taxon>Meloidogyninae</taxon>
        <taxon>Meloidogyne</taxon>
    </lineage>
</organism>
<gene>
    <name evidence="1" type="ORF">MENTE1834_LOCUS45381</name>
</gene>
<accession>A0ACB1AZC2</accession>
<comment type="caution">
    <text evidence="1">The sequence shown here is derived from an EMBL/GenBank/DDBJ whole genome shotgun (WGS) entry which is preliminary data.</text>
</comment>
<dbReference type="EMBL" id="CAVMJV010000150">
    <property type="protein sequence ID" value="CAK5114504.1"/>
    <property type="molecule type" value="Genomic_DNA"/>
</dbReference>
<evidence type="ECO:0000313" key="1">
    <source>
        <dbReference type="EMBL" id="CAK5114504.1"/>
    </source>
</evidence>
<proteinExistence type="predicted"/>